<keyword evidence="3" id="KW-1185">Reference proteome</keyword>
<dbReference type="InterPro" id="IPR018800">
    <property type="entry name" value="PRCC"/>
</dbReference>
<dbReference type="OMA" id="KPLMFRP"/>
<reference evidence="2 3" key="1">
    <citation type="journal article" date="2013" name="PLoS Genet.">
        <title>The genome and development-dependent transcriptomes of Pyronema confluens: a window into fungal evolution.</title>
        <authorList>
            <person name="Traeger S."/>
            <person name="Altegoer F."/>
            <person name="Freitag M."/>
            <person name="Gabaldon T."/>
            <person name="Kempken F."/>
            <person name="Kumar A."/>
            <person name="Marcet-Houben M."/>
            <person name="Poggeler S."/>
            <person name="Stajich J.E."/>
            <person name="Nowrousian M."/>
        </authorList>
    </citation>
    <scope>NUCLEOTIDE SEQUENCE [LARGE SCALE GENOMIC DNA]</scope>
    <source>
        <strain evidence="3">CBS 100304</strain>
        <tissue evidence="2">Vegetative mycelium</tissue>
    </source>
</reference>
<feature type="region of interest" description="Disordered" evidence="1">
    <location>
        <begin position="148"/>
        <end position="252"/>
    </location>
</feature>
<feature type="compositionally biased region" description="Acidic residues" evidence="1">
    <location>
        <begin position="1"/>
        <end position="14"/>
    </location>
</feature>
<dbReference type="AlphaFoldDB" id="U4L0Y8"/>
<dbReference type="Pfam" id="PF10253">
    <property type="entry name" value="PRCC"/>
    <property type="match status" value="1"/>
</dbReference>
<dbReference type="PANTHER" id="PTHR13621:SF2">
    <property type="entry name" value="PROLINE-RICH PROTEIN PRCC"/>
    <property type="match status" value="1"/>
</dbReference>
<sequence length="353" mass="38125">MLDLDYGSDSDSSETETFVTPRAPSPPPKPTSGLFSLLPKPKKGKDKDANANPDAPKKIVVNLPKFDDVEEDRPAKKARTGGGISGLSAMLPAPKRKAPVGAPPPPPSIEEPVHEPVMKEDKELPKIEATSKANTAFIPQSLARKPIQPMSAFKKKKGTTGAGASAASAGATKKVESPKPQVSLFGSVSTVASAPKRKKTVPTGEYKPIMLEAAQPMKKPADDTEYLEEDPNFGQTSQAYSGQSMAEEPQDLHQLVEHAGLDENAMRQLYGRHGRGSESIKFTTFSVDDEYRQNERDRESGLAQEVKPVRTVAPGRHQLQSLLNIAQSQKGALEDSFARGKSNRKESASKYGW</sequence>
<protein>
    <submittedName>
        <fullName evidence="2">Similar to Cell cycle control protein cwf20 acc. no. Q9USK4</fullName>
    </submittedName>
</protein>
<name>U4L0Y8_PYROM</name>
<feature type="region of interest" description="Disordered" evidence="1">
    <location>
        <begin position="289"/>
        <end position="316"/>
    </location>
</feature>
<feature type="compositionally biased region" description="Basic and acidic residues" evidence="1">
    <location>
        <begin position="289"/>
        <end position="300"/>
    </location>
</feature>
<dbReference type="Proteomes" id="UP000018144">
    <property type="component" value="Unassembled WGS sequence"/>
</dbReference>
<evidence type="ECO:0000256" key="1">
    <source>
        <dbReference type="SAM" id="MobiDB-lite"/>
    </source>
</evidence>
<feature type="region of interest" description="Disordered" evidence="1">
    <location>
        <begin position="1"/>
        <end position="116"/>
    </location>
</feature>
<proteinExistence type="predicted"/>
<accession>U4L0Y8</accession>
<feature type="region of interest" description="Disordered" evidence="1">
    <location>
        <begin position="330"/>
        <end position="353"/>
    </location>
</feature>
<dbReference type="eggNOG" id="ENOG502RR3S">
    <property type="taxonomic scope" value="Eukaryota"/>
</dbReference>
<evidence type="ECO:0000313" key="2">
    <source>
        <dbReference type="EMBL" id="CCX08480.1"/>
    </source>
</evidence>
<dbReference type="EMBL" id="HF935416">
    <property type="protein sequence ID" value="CCX08480.1"/>
    <property type="molecule type" value="Genomic_DNA"/>
</dbReference>
<dbReference type="STRING" id="1076935.U4L0Y8"/>
<feature type="compositionally biased region" description="Basic and acidic residues" evidence="1">
    <location>
        <begin position="332"/>
        <end position="353"/>
    </location>
</feature>
<dbReference type="PANTHER" id="PTHR13621">
    <property type="entry name" value="PROLINE-RICH PROTEIN PRCC"/>
    <property type="match status" value="1"/>
</dbReference>
<dbReference type="GO" id="GO:0005634">
    <property type="term" value="C:nucleus"/>
    <property type="evidence" value="ECO:0007669"/>
    <property type="project" value="TreeGrafter"/>
</dbReference>
<evidence type="ECO:0000313" key="3">
    <source>
        <dbReference type="Proteomes" id="UP000018144"/>
    </source>
</evidence>
<organism evidence="2 3">
    <name type="scientific">Pyronema omphalodes (strain CBS 100304)</name>
    <name type="common">Pyronema confluens</name>
    <dbReference type="NCBI Taxonomy" id="1076935"/>
    <lineage>
        <taxon>Eukaryota</taxon>
        <taxon>Fungi</taxon>
        <taxon>Dikarya</taxon>
        <taxon>Ascomycota</taxon>
        <taxon>Pezizomycotina</taxon>
        <taxon>Pezizomycetes</taxon>
        <taxon>Pezizales</taxon>
        <taxon>Pyronemataceae</taxon>
        <taxon>Pyronema</taxon>
    </lineage>
</organism>
<feature type="compositionally biased region" description="Polar residues" evidence="1">
    <location>
        <begin position="233"/>
        <end position="244"/>
    </location>
</feature>
<feature type="compositionally biased region" description="Low complexity" evidence="1">
    <location>
        <begin position="162"/>
        <end position="172"/>
    </location>
</feature>
<gene>
    <name evidence="2" type="ORF">PCON_08073</name>
</gene>
<dbReference type="OrthoDB" id="2555634at2759"/>